<dbReference type="Proteomes" id="UP000034127">
    <property type="component" value="Unassembled WGS sequence"/>
</dbReference>
<dbReference type="AlphaFoldDB" id="A0A0G0BA48"/>
<proteinExistence type="predicted"/>
<dbReference type="EMBL" id="LBPX01000036">
    <property type="protein sequence ID" value="KKP66209.1"/>
    <property type="molecule type" value="Genomic_DNA"/>
</dbReference>
<organism evidence="1 2">
    <name type="scientific">Candidatus Roizmanbacteria bacterium GW2011_GWC2_35_12</name>
    <dbReference type="NCBI Taxonomy" id="1618485"/>
    <lineage>
        <taxon>Bacteria</taxon>
        <taxon>Candidatus Roizmaniibacteriota</taxon>
    </lineage>
</organism>
<comment type="caution">
    <text evidence="1">The sequence shown here is derived from an EMBL/GenBank/DDBJ whole genome shotgun (WGS) entry which is preliminary data.</text>
</comment>
<evidence type="ECO:0000313" key="2">
    <source>
        <dbReference type="Proteomes" id="UP000034127"/>
    </source>
</evidence>
<name>A0A0G0BA48_9BACT</name>
<gene>
    <name evidence="1" type="ORF">UR63_C0036G0004</name>
</gene>
<evidence type="ECO:0000313" key="1">
    <source>
        <dbReference type="EMBL" id="KKP66209.1"/>
    </source>
</evidence>
<reference evidence="1 2" key="1">
    <citation type="journal article" date="2015" name="Nature">
        <title>rRNA introns, odd ribosomes, and small enigmatic genomes across a large radiation of phyla.</title>
        <authorList>
            <person name="Brown C.T."/>
            <person name="Hug L.A."/>
            <person name="Thomas B.C."/>
            <person name="Sharon I."/>
            <person name="Castelle C.J."/>
            <person name="Singh A."/>
            <person name="Wilkins M.J."/>
            <person name="Williams K.H."/>
            <person name="Banfield J.F."/>
        </authorList>
    </citation>
    <scope>NUCLEOTIDE SEQUENCE [LARGE SCALE GENOMIC DNA]</scope>
</reference>
<protein>
    <submittedName>
        <fullName evidence="1">Uncharacterized protein</fullName>
    </submittedName>
</protein>
<accession>A0A0G0BA48</accession>
<sequence>MADAVTPEKVVLEAKHFAAGMIDRVSTDRDVVAMQQLLLKKDGLAVFTKEIEVPKDDVKEPDLKLMQL</sequence>